<dbReference type="PROSITE" id="PS01031">
    <property type="entry name" value="SHSP"/>
    <property type="match status" value="1"/>
</dbReference>
<dbReference type="EMBL" id="FRAF01000001">
    <property type="protein sequence ID" value="SHJ49494.1"/>
    <property type="molecule type" value="Genomic_DNA"/>
</dbReference>
<feature type="domain" description="CS" evidence="4">
    <location>
        <begin position="34"/>
        <end position="142"/>
    </location>
</feature>
<evidence type="ECO:0000256" key="2">
    <source>
        <dbReference type="RuleBase" id="RU003616"/>
    </source>
</evidence>
<reference evidence="6" key="1">
    <citation type="submission" date="2016-11" db="EMBL/GenBank/DDBJ databases">
        <authorList>
            <person name="Varghese N."/>
            <person name="Submissions S."/>
        </authorList>
    </citation>
    <scope>NUCLEOTIDE SEQUENCE [LARGE SCALE GENOMIC DNA]</scope>
    <source>
        <strain evidence="6">USBA-503</strain>
    </source>
</reference>
<evidence type="ECO:0000313" key="5">
    <source>
        <dbReference type="EMBL" id="SHJ49494.1"/>
    </source>
</evidence>
<dbReference type="InterPro" id="IPR007052">
    <property type="entry name" value="CS_dom"/>
</dbReference>
<evidence type="ECO:0000313" key="6">
    <source>
        <dbReference type="Proteomes" id="UP000184016"/>
    </source>
</evidence>
<sequence length="144" mass="16710">MENHRDRSYPEMVPRPSSWFPNLWDDNWFSGWSFHHPRLDVTETSREVKVTAEIPGLASKDDISIVVHPRELQLSGKVQRESSTESDRTHRIERFYGTFQRTIPLPAEVDESSAKATYKNGLLMVTMTKRTPSSGQHKIDIEFH</sequence>
<dbReference type="Pfam" id="PF00011">
    <property type="entry name" value="HSP20"/>
    <property type="match status" value="1"/>
</dbReference>
<dbReference type="InterPro" id="IPR002068">
    <property type="entry name" value="A-crystallin/Hsp20_dom"/>
</dbReference>
<dbReference type="STRING" id="1830138.SAMN05443507_10135"/>
<evidence type="ECO:0000259" key="4">
    <source>
        <dbReference type="PROSITE" id="PS51203"/>
    </source>
</evidence>
<feature type="domain" description="SHSP" evidence="3">
    <location>
        <begin position="30"/>
        <end position="144"/>
    </location>
</feature>
<protein>
    <submittedName>
        <fullName evidence="5">HSP20 family protein</fullName>
    </submittedName>
</protein>
<dbReference type="CDD" id="cd06464">
    <property type="entry name" value="ACD_sHsps-like"/>
    <property type="match status" value="1"/>
</dbReference>
<dbReference type="AlphaFoldDB" id="A0A1M6JS04"/>
<keyword evidence="6" id="KW-1185">Reference proteome</keyword>
<proteinExistence type="inferred from homology"/>
<name>A0A1M6JS04_9BACL</name>
<comment type="similarity">
    <text evidence="1 2">Belongs to the small heat shock protein (HSP20) family.</text>
</comment>
<dbReference type="SUPFAM" id="SSF49764">
    <property type="entry name" value="HSP20-like chaperones"/>
    <property type="match status" value="1"/>
</dbReference>
<dbReference type="RefSeq" id="WP_072872556.1">
    <property type="nucleotide sequence ID" value="NZ_FRAF01000001.1"/>
</dbReference>
<dbReference type="Proteomes" id="UP000184016">
    <property type="component" value="Unassembled WGS sequence"/>
</dbReference>
<gene>
    <name evidence="5" type="ORF">SAMN05443507_10135</name>
</gene>
<dbReference type="InterPro" id="IPR008978">
    <property type="entry name" value="HSP20-like_chaperone"/>
</dbReference>
<dbReference type="InterPro" id="IPR031107">
    <property type="entry name" value="Small_HSP"/>
</dbReference>
<dbReference type="PROSITE" id="PS51203">
    <property type="entry name" value="CS"/>
    <property type="match status" value="1"/>
</dbReference>
<dbReference type="Gene3D" id="2.60.40.790">
    <property type="match status" value="1"/>
</dbReference>
<accession>A0A1M6JS04</accession>
<dbReference type="PANTHER" id="PTHR11527">
    <property type="entry name" value="HEAT-SHOCK PROTEIN 20 FAMILY MEMBER"/>
    <property type="match status" value="1"/>
</dbReference>
<organism evidence="5 6">
    <name type="scientific">Alicyclobacillus tolerans</name>
    <dbReference type="NCBI Taxonomy" id="90970"/>
    <lineage>
        <taxon>Bacteria</taxon>
        <taxon>Bacillati</taxon>
        <taxon>Bacillota</taxon>
        <taxon>Bacilli</taxon>
        <taxon>Bacillales</taxon>
        <taxon>Alicyclobacillaceae</taxon>
        <taxon>Alicyclobacillus</taxon>
    </lineage>
</organism>
<evidence type="ECO:0000259" key="3">
    <source>
        <dbReference type="PROSITE" id="PS01031"/>
    </source>
</evidence>
<evidence type="ECO:0000256" key="1">
    <source>
        <dbReference type="PROSITE-ProRule" id="PRU00285"/>
    </source>
</evidence>